<dbReference type="Proteomes" id="UP000031512">
    <property type="component" value="Chromosome 3"/>
</dbReference>
<dbReference type="EMBL" id="CP001670">
    <property type="protein sequence ID" value="AFZ80676.1"/>
    <property type="molecule type" value="Genomic_DNA"/>
</dbReference>
<keyword evidence="1" id="KW-0732">Signal</keyword>
<dbReference type="AlphaFoldDB" id="L0B084"/>
<feature type="signal peptide" evidence="1">
    <location>
        <begin position="1"/>
        <end position="23"/>
    </location>
</feature>
<protein>
    <submittedName>
        <fullName evidence="2">Signal peptide-containing protein</fullName>
    </submittedName>
</protein>
<dbReference type="RefSeq" id="XP_004830342.1">
    <property type="nucleotide sequence ID" value="XM_004830285.1"/>
</dbReference>
<evidence type="ECO:0000256" key="1">
    <source>
        <dbReference type="SAM" id="SignalP"/>
    </source>
</evidence>
<evidence type="ECO:0000313" key="3">
    <source>
        <dbReference type="Proteomes" id="UP000031512"/>
    </source>
</evidence>
<feature type="chain" id="PRO_5003939973" evidence="1">
    <location>
        <begin position="24"/>
        <end position="275"/>
    </location>
</feature>
<gene>
    <name evidence="2" type="ORF">BEWA_000810</name>
</gene>
<dbReference type="VEuPathDB" id="PiroplasmaDB:BEWA_000810"/>
<organism evidence="2 3">
    <name type="scientific">Theileria equi strain WA</name>
    <dbReference type="NCBI Taxonomy" id="1537102"/>
    <lineage>
        <taxon>Eukaryota</taxon>
        <taxon>Sar</taxon>
        <taxon>Alveolata</taxon>
        <taxon>Apicomplexa</taxon>
        <taxon>Aconoidasida</taxon>
        <taxon>Piroplasmida</taxon>
        <taxon>Theileriidae</taxon>
        <taxon>Theileria</taxon>
    </lineage>
</organism>
<dbReference type="GeneID" id="15805613"/>
<proteinExistence type="predicted"/>
<sequence>MGVSVMSLLTLFLIALILKATNALPEAEKFLIDLDISDIPPKRIGVAKSKRVPGGIHYIVKNSSRHSHVIGDVKDTGETILRGDERNMSRYVLVAKRERGATYVRIINRYRTGGKYSCHLREFIKEDGVSFYREIFRSTVDINLMMQDSDDAILVNVVPAVVWESSAGVEEHCLTEEDNNTGGDGLIRNYNVQKRIEDYVTIGVVRYGEYIVDDRIEDLLSRKVTWEGGIEHPKIIVTSLYRDGTELFIKYKMSVNKARGFYIHNSKKKLIHMSD</sequence>
<reference evidence="2 3" key="1">
    <citation type="journal article" date="2012" name="BMC Genomics">
        <title>Comparative genomic analysis and phylogenetic position of Theileria equi.</title>
        <authorList>
            <person name="Kappmeyer L.S."/>
            <person name="Thiagarajan M."/>
            <person name="Herndon D.R."/>
            <person name="Ramsay J.D."/>
            <person name="Caler E."/>
            <person name="Djikeng A."/>
            <person name="Gillespie J.J."/>
            <person name="Lau A.O."/>
            <person name="Roalson E.H."/>
            <person name="Silva J.C."/>
            <person name="Silva M.G."/>
            <person name="Suarez C.E."/>
            <person name="Ueti M.W."/>
            <person name="Nene V.M."/>
            <person name="Mealey R.H."/>
            <person name="Knowles D.P."/>
            <person name="Brayton K.A."/>
        </authorList>
    </citation>
    <scope>NUCLEOTIDE SEQUENCE [LARGE SCALE GENOMIC DNA]</scope>
    <source>
        <strain evidence="2 3">WA</strain>
    </source>
</reference>
<dbReference type="KEGG" id="beq:BEWA_000810"/>
<keyword evidence="3" id="KW-1185">Reference proteome</keyword>
<accession>L0B084</accession>
<name>L0B084_THEEQ</name>
<evidence type="ECO:0000313" key="2">
    <source>
        <dbReference type="EMBL" id="AFZ80676.1"/>
    </source>
</evidence>